<reference evidence="1 2" key="1">
    <citation type="submission" date="2017-06" db="EMBL/GenBank/DDBJ databases">
        <authorList>
            <person name="Kim H.J."/>
            <person name="Triplett B.A."/>
        </authorList>
    </citation>
    <scope>NUCLEOTIDE SEQUENCE [LARGE SCALE GENOMIC DNA]</scope>
    <source>
        <strain evidence="1 2">DSM 19307</strain>
    </source>
</reference>
<evidence type="ECO:0000313" key="2">
    <source>
        <dbReference type="Proteomes" id="UP000198393"/>
    </source>
</evidence>
<dbReference type="Proteomes" id="UP000198393">
    <property type="component" value="Unassembled WGS sequence"/>
</dbReference>
<dbReference type="AlphaFoldDB" id="A0A239ISG4"/>
<dbReference type="Gene3D" id="2.40.160.50">
    <property type="entry name" value="membrane protein fhac: a member of the omp85/tpsb transporter family"/>
    <property type="match status" value="1"/>
</dbReference>
<name>A0A239ISG4_EKHLU</name>
<dbReference type="PANTHER" id="PTHR36842:SF1">
    <property type="entry name" value="PROTEIN TOLB"/>
    <property type="match status" value="1"/>
</dbReference>
<accession>A0A239ISG4</accession>
<dbReference type="PANTHER" id="PTHR36842">
    <property type="entry name" value="PROTEIN TOLB HOMOLOG"/>
    <property type="match status" value="1"/>
</dbReference>
<dbReference type="EMBL" id="FZPD01000003">
    <property type="protein sequence ID" value="SNS95983.1"/>
    <property type="molecule type" value="Genomic_DNA"/>
</dbReference>
<proteinExistence type="predicted"/>
<evidence type="ECO:0008006" key="3">
    <source>
        <dbReference type="Google" id="ProtNLM"/>
    </source>
</evidence>
<evidence type="ECO:0000313" key="1">
    <source>
        <dbReference type="EMBL" id="SNS95983.1"/>
    </source>
</evidence>
<organism evidence="1 2">
    <name type="scientific">Ekhidna lutea</name>
    <dbReference type="NCBI Taxonomy" id="447679"/>
    <lineage>
        <taxon>Bacteria</taxon>
        <taxon>Pseudomonadati</taxon>
        <taxon>Bacteroidota</taxon>
        <taxon>Cytophagia</taxon>
        <taxon>Cytophagales</taxon>
        <taxon>Reichenbachiellaceae</taxon>
        <taxon>Ekhidna</taxon>
    </lineage>
</organism>
<gene>
    <name evidence="1" type="ORF">SAMN05421640_1781</name>
</gene>
<keyword evidence="2" id="KW-1185">Reference proteome</keyword>
<dbReference type="SUPFAM" id="SSF82171">
    <property type="entry name" value="DPP6 N-terminal domain-like"/>
    <property type="match status" value="1"/>
</dbReference>
<protein>
    <recommendedName>
        <fullName evidence="3">WD40-like Beta Propeller Repeat</fullName>
    </recommendedName>
</protein>
<dbReference type="Gene3D" id="2.120.10.30">
    <property type="entry name" value="TolB, C-terminal domain"/>
    <property type="match status" value="1"/>
</dbReference>
<sequence length="1059" mass="123120">MVVGVAYGQHYTTPFGQNRIQYKKFDWYYYSTNNFEIYYYPGGQEYALEAINFLEDEFVTLTDKLGYAPYSKTKIFIYNSIHDLQQSNVGIDGAVYTIGGRTEFVKLQLEVAYPGQAHKFKEDLIYKLASTLINDMMYGGSLAEIFQNSYLLTLPDWFIDGAARYIAYGWSREMDDYLRDYMGRKKIKKLKRIDGESASVVGHSIWNYIAVKYGESNLSNILNLTRIIRKEENSIANTLGVSFKNFLSDWQNYYLLQRIEVEENYIKSGEDRLLRDIKNSKELITSTISFNKDADKVAYAMLKNGKYQVYVTDINSGKTNKIVTGGYRINGQDVDKHLPLLDWQDEYTLGVILFKRGFLYLNTFNLETGEKGQKPLSRFRQIESFAFNDNGRLAVISGDIDGQNDIFLIAMNRNALRRITRDVYDDLDPTFVPGTAAIVFSSNRIIDSVNVSDVSLETLDENFNLFVYDLDTTTAKFFRLTNTYGEDRKPYAKNINEVYYLSDQQGISNLYRYNLYDSITTQITNFDKSIISYDLHFDPNRLTYTMLADGEEKVYLDTISSLTSSKFATETPRKRRENAIRVVSRVLRNAENNPPPVQDEAKDEIDTDDFVFEDEVTESEETEENPNWIDTDNYVFEDENETSFEPESFFSKYQSFEQENERVGPIPYNPRFNFNNVITSFLWDPYRDFMMFMETEINDILENYKIKGGALVKTDFQQGDIFAEFQYLKYWMDFKARVDRKTYLLENPGLDDDLRHKYKLNRFKLTASLPVTHTFRVEASPFFTETSFTNLHYLSVSGLSNEQAENSRQKYFGGSLTFIFDNAIERSFNLYQGTRALFEVTTHLHADDASKNFSKLRFDFRHYQKVHREITWANRVLYGKQMGPARKDYMLGGMDNWLFASKDVQGEQDPLFISNDQDNSDILFNEFVTNLRGLDFNEANGSDVLVFNSELRVPVFQYLTNGPIKSNFLRNFQLISFFDIGSVWTGAPPFKEGRPITRKFEEGPFTAEIVKFQNPWLGGFGYGLRTVLFGYYIKFDVARPYLDGEVKGRRFYFTLGLDF</sequence>
<dbReference type="Gene3D" id="2.120.10.60">
    <property type="entry name" value="Tricorn protease N-terminal domain"/>
    <property type="match status" value="1"/>
</dbReference>
<dbReference type="InterPro" id="IPR011042">
    <property type="entry name" value="6-blade_b-propeller_TolB-like"/>
</dbReference>